<accession>A0A448YGD5</accession>
<dbReference type="InParanoid" id="A0A448YGD5"/>
<dbReference type="PANTHER" id="PTHR12147">
    <property type="entry name" value="METALLOPEPTIDASE M28 FAMILY MEMBER"/>
    <property type="match status" value="1"/>
</dbReference>
<dbReference type="OrthoDB" id="2214at2759"/>
<dbReference type="STRING" id="13370.A0A448YGD5"/>
<dbReference type="InterPro" id="IPR045175">
    <property type="entry name" value="M28_fam"/>
</dbReference>
<keyword evidence="4 9" id="KW-0479">Metal-binding</keyword>
<evidence type="ECO:0000256" key="10">
    <source>
        <dbReference type="SAM" id="Phobius"/>
    </source>
</evidence>
<reference evidence="12 13" key="1">
    <citation type="submission" date="2018-12" db="EMBL/GenBank/DDBJ databases">
        <authorList>
            <person name="Tiukova I."/>
            <person name="Dainat J."/>
        </authorList>
    </citation>
    <scope>NUCLEOTIDE SEQUENCE [LARGE SCALE GENOMIC DNA]</scope>
</reference>
<dbReference type="GO" id="GO:0008235">
    <property type="term" value="F:metalloexopeptidase activity"/>
    <property type="evidence" value="ECO:0007669"/>
    <property type="project" value="InterPro"/>
</dbReference>
<evidence type="ECO:0000256" key="4">
    <source>
        <dbReference type="ARBA" id="ARBA00022723"/>
    </source>
</evidence>
<dbReference type="GO" id="GO:0004177">
    <property type="term" value="F:aminopeptidase activity"/>
    <property type="evidence" value="ECO:0007669"/>
    <property type="project" value="UniProtKB-KW"/>
</dbReference>
<keyword evidence="10" id="KW-1133">Transmembrane helix</keyword>
<keyword evidence="13" id="KW-1185">Reference proteome</keyword>
<feature type="domain" description="Peptidase M28" evidence="11">
    <location>
        <begin position="124"/>
        <end position="329"/>
    </location>
</feature>
<feature type="transmembrane region" description="Helical" evidence="10">
    <location>
        <begin position="7"/>
        <end position="25"/>
    </location>
</feature>
<dbReference type="InterPro" id="IPR007484">
    <property type="entry name" value="Peptidase_M28"/>
</dbReference>
<comment type="cofactor">
    <cofactor evidence="1">
        <name>Zn(2+)</name>
        <dbReference type="ChEBI" id="CHEBI:29105"/>
    </cofactor>
</comment>
<dbReference type="GO" id="GO:0006508">
    <property type="term" value="P:proteolysis"/>
    <property type="evidence" value="ECO:0007669"/>
    <property type="project" value="UniProtKB-KW"/>
</dbReference>
<comment type="similarity">
    <text evidence="8">Belongs to the peptidase M28 family. M28E subfamily.</text>
</comment>
<organism evidence="12 13">
    <name type="scientific">Brettanomyces naardenensis</name>
    <name type="common">Yeast</name>
    <dbReference type="NCBI Taxonomy" id="13370"/>
    <lineage>
        <taxon>Eukaryota</taxon>
        <taxon>Fungi</taxon>
        <taxon>Dikarya</taxon>
        <taxon>Ascomycota</taxon>
        <taxon>Saccharomycotina</taxon>
        <taxon>Pichiomycetes</taxon>
        <taxon>Pichiales</taxon>
        <taxon>Pichiaceae</taxon>
        <taxon>Brettanomyces</taxon>
    </lineage>
</organism>
<dbReference type="EC" id="3.4.-.-" evidence="9"/>
<evidence type="ECO:0000256" key="1">
    <source>
        <dbReference type="ARBA" id="ARBA00001947"/>
    </source>
</evidence>
<protein>
    <recommendedName>
        <fullName evidence="9">Peptide hydrolase</fullName>
        <ecNumber evidence="9">3.4.-.-</ecNumber>
    </recommendedName>
</protein>
<evidence type="ECO:0000313" key="13">
    <source>
        <dbReference type="Proteomes" id="UP000290900"/>
    </source>
</evidence>
<evidence type="ECO:0000256" key="9">
    <source>
        <dbReference type="RuleBase" id="RU361240"/>
    </source>
</evidence>
<dbReference type="Proteomes" id="UP000290900">
    <property type="component" value="Unassembled WGS sequence"/>
</dbReference>
<dbReference type="Pfam" id="PF04389">
    <property type="entry name" value="Peptidase_M28"/>
    <property type="match status" value="1"/>
</dbReference>
<name>A0A448YGD5_BRENA</name>
<dbReference type="SUPFAM" id="SSF53187">
    <property type="entry name" value="Zn-dependent exopeptidases"/>
    <property type="match status" value="1"/>
</dbReference>
<evidence type="ECO:0000259" key="11">
    <source>
        <dbReference type="Pfam" id="PF04389"/>
    </source>
</evidence>
<keyword evidence="3 9" id="KW-0645">Protease</keyword>
<evidence type="ECO:0000256" key="6">
    <source>
        <dbReference type="ARBA" id="ARBA00022801"/>
    </source>
</evidence>
<keyword evidence="6 9" id="KW-0378">Hydrolase</keyword>
<dbReference type="Gene3D" id="3.40.630.10">
    <property type="entry name" value="Zn peptidases"/>
    <property type="match status" value="1"/>
</dbReference>
<keyword evidence="10" id="KW-0812">Transmembrane</keyword>
<evidence type="ECO:0000256" key="8">
    <source>
        <dbReference type="ARBA" id="ARBA00043962"/>
    </source>
</evidence>
<evidence type="ECO:0000313" key="12">
    <source>
        <dbReference type="EMBL" id="VEU19980.1"/>
    </source>
</evidence>
<dbReference type="EMBL" id="CAACVR010000001">
    <property type="protein sequence ID" value="VEU19980.1"/>
    <property type="molecule type" value="Genomic_DNA"/>
</dbReference>
<sequence length="422" mass="48374">MRLINEVYTQLCVLIVLITALLFLFRRSPVYHILSDIEIDTYEYPSEFHEEFTRKLVGNVSKDRLNRLLTELSGLFPDGRYYNSEYGYRSALYFYDVLQGFTIKDPGRFTVSRFDHAKRRQPSLIFRIQGRTDQVVVVGCHIDSINLNPFGRAPGVDDNLSGIGVILEAMYIFTNDSLIDEELENTLEFHFYAAEELGSLGSREVFAKYREENRKVLAMLQQDMTGYTKGSEERGLGKHFGVVSDYSSVTLTTFIKQLISKYSSIKYLETRCNKVCSDQISPLMSGYPGAYVLESTIEASNPHIHTEDDTLEWINLDHVEEHAKLVVAFLAELGFNEIRRADNVQDFVNFGYYDFLVLFSTNDTHRLVWCVILFTVCVSIAASIYSDLEEHRTATERDESVIPLAHSPRSFQSHQRKLSKAA</sequence>
<evidence type="ECO:0000256" key="2">
    <source>
        <dbReference type="ARBA" id="ARBA00022438"/>
    </source>
</evidence>
<keyword evidence="5" id="KW-0732">Signal</keyword>
<keyword evidence="2" id="KW-0031">Aminopeptidase</keyword>
<evidence type="ECO:0000256" key="7">
    <source>
        <dbReference type="ARBA" id="ARBA00022833"/>
    </source>
</evidence>
<evidence type="ECO:0000256" key="5">
    <source>
        <dbReference type="ARBA" id="ARBA00022729"/>
    </source>
</evidence>
<dbReference type="PANTHER" id="PTHR12147:SF56">
    <property type="entry name" value="AMINOPEPTIDASE YDR415C-RELATED"/>
    <property type="match status" value="1"/>
</dbReference>
<dbReference type="FunCoup" id="A0A448YGD5">
    <property type="interactions" value="23"/>
</dbReference>
<keyword evidence="7 9" id="KW-0862">Zinc</keyword>
<dbReference type="AlphaFoldDB" id="A0A448YGD5"/>
<gene>
    <name evidence="12" type="ORF">BRENAR_LOCUS715</name>
</gene>
<evidence type="ECO:0000256" key="3">
    <source>
        <dbReference type="ARBA" id="ARBA00022670"/>
    </source>
</evidence>
<keyword evidence="10" id="KW-0472">Membrane</keyword>
<dbReference type="GO" id="GO:0046872">
    <property type="term" value="F:metal ion binding"/>
    <property type="evidence" value="ECO:0007669"/>
    <property type="project" value="UniProtKB-KW"/>
</dbReference>
<proteinExistence type="inferred from homology"/>